<dbReference type="Proteomes" id="UP001291653">
    <property type="component" value="Unassembled WGS sequence"/>
</dbReference>
<dbReference type="SUPFAM" id="SSF52540">
    <property type="entry name" value="P-loop containing nucleoside triphosphate hydrolases"/>
    <property type="match status" value="1"/>
</dbReference>
<evidence type="ECO:0000313" key="1">
    <source>
        <dbReference type="EMBL" id="GLF99785.1"/>
    </source>
</evidence>
<comment type="caution">
    <text evidence="1">The sequence shown here is derived from an EMBL/GenBank/DDBJ whole genome shotgun (WGS) entry which is preliminary data.</text>
</comment>
<keyword evidence="2" id="KW-1185">Reference proteome</keyword>
<dbReference type="RefSeq" id="WP_323451713.1">
    <property type="nucleotide sequence ID" value="NZ_BSBI01000023.1"/>
</dbReference>
<sequence>MGAIRDKGRKLQQIDRVSYNDAFLIGDLLTNRITVLAGEPKAGKTLLSAGMVTALVNGETTFLGLPVHRPVRHVVFGLTDDGAEEELKERLLDTVPDNSVTIFPVEHTGEPGYWAGVLDDLVSIGADLFVLDNVVGSLASGEDIASSVTAQRVIDNLKPISRAGIPVLVITHTPKGTGEGTSTASAPIGGRAMAGGARGVIALRKSSKHGRRIQTAINRAREDLDLRVTVRRASTDSEVPVWEKEGEGLKPTPLPQANKWSADLAARIVREQPDETTHNALAKRYAPALGKTPDYVRKTLAPLLTHTAGRWQTT</sequence>
<dbReference type="InterPro" id="IPR027417">
    <property type="entry name" value="P-loop_NTPase"/>
</dbReference>
<gene>
    <name evidence="1" type="ORF">SYYSPA8_35830</name>
</gene>
<organism evidence="1 2">
    <name type="scientific">Streptomyces yaizuensis</name>
    <dbReference type="NCBI Taxonomy" id="2989713"/>
    <lineage>
        <taxon>Bacteria</taxon>
        <taxon>Bacillati</taxon>
        <taxon>Actinomycetota</taxon>
        <taxon>Actinomycetes</taxon>
        <taxon>Kitasatosporales</taxon>
        <taxon>Streptomycetaceae</taxon>
        <taxon>Streptomyces</taxon>
    </lineage>
</organism>
<dbReference type="Gene3D" id="3.40.50.300">
    <property type="entry name" value="P-loop containing nucleotide triphosphate hydrolases"/>
    <property type="match status" value="1"/>
</dbReference>
<evidence type="ECO:0000313" key="2">
    <source>
        <dbReference type="Proteomes" id="UP001291653"/>
    </source>
</evidence>
<dbReference type="EMBL" id="BSBI01000023">
    <property type="protein sequence ID" value="GLF99785.1"/>
    <property type="molecule type" value="Genomic_DNA"/>
</dbReference>
<reference evidence="1 2" key="1">
    <citation type="submission" date="2022-10" db="EMBL/GenBank/DDBJ databases">
        <title>Draft genome sequence of Streptomyces sp. YSPA8.</title>
        <authorList>
            <person name="Moriuchi R."/>
            <person name="Dohra H."/>
            <person name="Yamamura H."/>
            <person name="Kodani S."/>
        </authorList>
    </citation>
    <scope>NUCLEOTIDE SEQUENCE [LARGE SCALE GENOMIC DNA]</scope>
    <source>
        <strain evidence="1 2">YSPA8</strain>
    </source>
</reference>
<protein>
    <submittedName>
        <fullName evidence="1">AAA family ATPase</fullName>
    </submittedName>
</protein>
<accession>A0ABQ5PBB1</accession>
<proteinExistence type="predicted"/>
<name>A0ABQ5PBB1_9ACTN</name>
<dbReference type="Pfam" id="PF13481">
    <property type="entry name" value="AAA_25"/>
    <property type="match status" value="1"/>
</dbReference>